<keyword evidence="1" id="KW-0409">Iron storage</keyword>
<dbReference type="SUPFAM" id="SSF47240">
    <property type="entry name" value="Ferritin-like"/>
    <property type="match status" value="1"/>
</dbReference>
<dbReference type="EMBL" id="MLJW01000048">
    <property type="protein sequence ID" value="OIR05678.1"/>
    <property type="molecule type" value="Genomic_DNA"/>
</dbReference>
<sequence length="159" mass="18250">MKGNEKIITVLNSLLADELTAINQYMVHSEMCENWGYGKLHMAIRKQAMDEMHHAEWLIERIIFLEGFPTVSKLNTIRIGKTVSEMISNDDEDELDAVHSYNDAIKLARELEDQGTVDLLTKILKMEEGHVDWAEIQRAQIEQMGMQNYLVNQSMSPAI</sequence>
<evidence type="ECO:0000259" key="5">
    <source>
        <dbReference type="PROSITE" id="PS50905"/>
    </source>
</evidence>
<dbReference type="GO" id="GO:0006826">
    <property type="term" value="P:iron ion transport"/>
    <property type="evidence" value="ECO:0007669"/>
    <property type="project" value="InterPro"/>
</dbReference>
<evidence type="ECO:0000313" key="6">
    <source>
        <dbReference type="EMBL" id="OIR05678.1"/>
    </source>
</evidence>
<dbReference type="GO" id="GO:0008199">
    <property type="term" value="F:ferric iron binding"/>
    <property type="evidence" value="ECO:0007669"/>
    <property type="project" value="InterPro"/>
</dbReference>
<dbReference type="AlphaFoldDB" id="A0A1J5T0C1"/>
<dbReference type="PROSITE" id="PS50905">
    <property type="entry name" value="FERRITIN_LIKE"/>
    <property type="match status" value="1"/>
</dbReference>
<dbReference type="PANTHER" id="PTHR30295">
    <property type="entry name" value="BACTERIOFERRITIN"/>
    <property type="match status" value="1"/>
</dbReference>
<feature type="domain" description="Ferritin-like diiron" evidence="5">
    <location>
        <begin position="1"/>
        <end position="145"/>
    </location>
</feature>
<evidence type="ECO:0000256" key="1">
    <source>
        <dbReference type="ARBA" id="ARBA00022434"/>
    </source>
</evidence>
<keyword evidence="3" id="KW-0479">Metal-binding</keyword>
<dbReference type="PIRSF" id="PIRSF002560">
    <property type="entry name" value="Bacterioferritin"/>
    <property type="match status" value="1"/>
</dbReference>
<dbReference type="PRINTS" id="PR00601">
    <property type="entry name" value="BACFERRITIN"/>
</dbReference>
<dbReference type="CDD" id="cd00907">
    <property type="entry name" value="Bacterioferritin"/>
    <property type="match status" value="1"/>
</dbReference>
<protein>
    <submittedName>
        <fullName evidence="6">Bacterioferritin</fullName>
        <ecNumber evidence="6">1.16.3.1</ecNumber>
    </submittedName>
</protein>
<dbReference type="Gene3D" id="1.20.1260.10">
    <property type="match status" value="1"/>
</dbReference>
<keyword evidence="4" id="KW-0408">Iron</keyword>
<proteinExistence type="predicted"/>
<organism evidence="6">
    <name type="scientific">mine drainage metagenome</name>
    <dbReference type="NCBI Taxonomy" id="410659"/>
    <lineage>
        <taxon>unclassified sequences</taxon>
        <taxon>metagenomes</taxon>
        <taxon>ecological metagenomes</taxon>
    </lineage>
</organism>
<evidence type="ECO:0000256" key="3">
    <source>
        <dbReference type="ARBA" id="ARBA00022723"/>
    </source>
</evidence>
<dbReference type="InterPro" id="IPR002024">
    <property type="entry name" value="Bacterioferritin"/>
</dbReference>
<reference evidence="6" key="1">
    <citation type="submission" date="2016-10" db="EMBL/GenBank/DDBJ databases">
        <title>Sequence of Gallionella enrichment culture.</title>
        <authorList>
            <person name="Poehlein A."/>
            <person name="Muehling M."/>
            <person name="Daniel R."/>
        </authorList>
    </citation>
    <scope>NUCLEOTIDE SEQUENCE</scope>
</reference>
<dbReference type="PROSITE" id="PS00549">
    <property type="entry name" value="BACTERIOFERRITIN"/>
    <property type="match status" value="1"/>
</dbReference>
<gene>
    <name evidence="6" type="primary">bfr_1</name>
    <name evidence="6" type="ORF">GALL_121130</name>
</gene>
<name>A0A1J5T0C1_9ZZZZ</name>
<evidence type="ECO:0000256" key="4">
    <source>
        <dbReference type="ARBA" id="ARBA00023004"/>
    </source>
</evidence>
<keyword evidence="6" id="KW-0560">Oxidoreductase</keyword>
<comment type="caution">
    <text evidence="6">The sequence shown here is derived from an EMBL/GenBank/DDBJ whole genome shotgun (WGS) entry which is preliminary data.</text>
</comment>
<dbReference type="NCBIfam" id="TIGR00754">
    <property type="entry name" value="bfr"/>
    <property type="match status" value="1"/>
</dbReference>
<dbReference type="GO" id="GO:0006879">
    <property type="term" value="P:intracellular iron ion homeostasis"/>
    <property type="evidence" value="ECO:0007669"/>
    <property type="project" value="UniProtKB-KW"/>
</dbReference>
<accession>A0A1J5T0C1</accession>
<dbReference type="InterPro" id="IPR012347">
    <property type="entry name" value="Ferritin-like"/>
</dbReference>
<dbReference type="PANTHER" id="PTHR30295:SF0">
    <property type="entry name" value="BACTERIOFERRITIN"/>
    <property type="match status" value="1"/>
</dbReference>
<dbReference type="GO" id="GO:0005829">
    <property type="term" value="C:cytosol"/>
    <property type="evidence" value="ECO:0007669"/>
    <property type="project" value="TreeGrafter"/>
</dbReference>
<dbReference type="Pfam" id="PF00210">
    <property type="entry name" value="Ferritin"/>
    <property type="match status" value="1"/>
</dbReference>
<dbReference type="InterPro" id="IPR009040">
    <property type="entry name" value="Ferritin-like_diiron"/>
</dbReference>
<evidence type="ECO:0000256" key="2">
    <source>
        <dbReference type="ARBA" id="ARBA00022617"/>
    </source>
</evidence>
<dbReference type="GO" id="GO:0004322">
    <property type="term" value="F:ferroxidase activity"/>
    <property type="evidence" value="ECO:0007669"/>
    <property type="project" value="UniProtKB-EC"/>
</dbReference>
<dbReference type="GO" id="GO:0020037">
    <property type="term" value="F:heme binding"/>
    <property type="evidence" value="ECO:0007669"/>
    <property type="project" value="TreeGrafter"/>
</dbReference>
<dbReference type="InterPro" id="IPR008331">
    <property type="entry name" value="Ferritin_DPS_dom"/>
</dbReference>
<dbReference type="EC" id="1.16.3.1" evidence="6"/>
<keyword evidence="2" id="KW-0349">Heme</keyword>
<dbReference type="InterPro" id="IPR009078">
    <property type="entry name" value="Ferritin-like_SF"/>
</dbReference>